<protein>
    <submittedName>
        <fullName evidence="1">Uncharacterized protein</fullName>
    </submittedName>
</protein>
<comment type="caution">
    <text evidence="1">The sequence shown here is derived from an EMBL/GenBank/DDBJ whole genome shotgun (WGS) entry which is preliminary data.</text>
</comment>
<dbReference type="GO" id="GO:1901135">
    <property type="term" value="P:carbohydrate derivative metabolic process"/>
    <property type="evidence" value="ECO:0007669"/>
    <property type="project" value="InterPro"/>
</dbReference>
<dbReference type="AlphaFoldDB" id="X1B007"/>
<name>X1B007_9ZZZZ</name>
<dbReference type="InterPro" id="IPR046348">
    <property type="entry name" value="SIS_dom_sf"/>
</dbReference>
<dbReference type="EMBL" id="BART01005394">
    <property type="protein sequence ID" value="GAG65341.1"/>
    <property type="molecule type" value="Genomic_DNA"/>
</dbReference>
<proteinExistence type="predicted"/>
<sequence>RQLGATTVNISPWNSDAFDLWVDTKLDVVDRSDMVLRLVPLQVAAFKRAIKKGINPDKPINLTKSVRL</sequence>
<dbReference type="SUPFAM" id="SSF53697">
    <property type="entry name" value="SIS domain"/>
    <property type="match status" value="1"/>
</dbReference>
<reference evidence="1" key="1">
    <citation type="journal article" date="2014" name="Front. Microbiol.">
        <title>High frequency of phylogenetically diverse reductive dehalogenase-homologous genes in deep subseafloor sedimentary metagenomes.</title>
        <authorList>
            <person name="Kawai M."/>
            <person name="Futagami T."/>
            <person name="Toyoda A."/>
            <person name="Takaki Y."/>
            <person name="Nishi S."/>
            <person name="Hori S."/>
            <person name="Arai W."/>
            <person name="Tsubouchi T."/>
            <person name="Morono Y."/>
            <person name="Uchiyama I."/>
            <person name="Ito T."/>
            <person name="Fujiyama A."/>
            <person name="Inagaki F."/>
            <person name="Takami H."/>
        </authorList>
    </citation>
    <scope>NUCLEOTIDE SEQUENCE</scope>
    <source>
        <strain evidence="1">Expedition CK06-06</strain>
    </source>
</reference>
<dbReference type="Gene3D" id="3.40.50.10490">
    <property type="entry name" value="Glucose-6-phosphate isomerase like protein, domain 1"/>
    <property type="match status" value="1"/>
</dbReference>
<dbReference type="GO" id="GO:0097367">
    <property type="term" value="F:carbohydrate derivative binding"/>
    <property type="evidence" value="ECO:0007669"/>
    <property type="project" value="InterPro"/>
</dbReference>
<accession>X1B007</accession>
<evidence type="ECO:0000313" key="1">
    <source>
        <dbReference type="EMBL" id="GAG65341.1"/>
    </source>
</evidence>
<gene>
    <name evidence="1" type="ORF">S01H4_12602</name>
</gene>
<feature type="non-terminal residue" evidence="1">
    <location>
        <position position="1"/>
    </location>
</feature>
<organism evidence="1">
    <name type="scientific">marine sediment metagenome</name>
    <dbReference type="NCBI Taxonomy" id="412755"/>
    <lineage>
        <taxon>unclassified sequences</taxon>
        <taxon>metagenomes</taxon>
        <taxon>ecological metagenomes</taxon>
    </lineage>
</organism>